<dbReference type="PROSITE" id="PS50011">
    <property type="entry name" value="PROTEIN_KINASE_DOM"/>
    <property type="match status" value="1"/>
</dbReference>
<name>A0A6G0WAZ6_9STRA</name>
<dbReference type="GO" id="GO:0005524">
    <property type="term" value="F:ATP binding"/>
    <property type="evidence" value="ECO:0007669"/>
    <property type="project" value="UniProtKB-UniRule"/>
</dbReference>
<sequence>MPAVLVAKMTEKIGNIFKSKKDNKLKDATSGELTTMLFDATSGQQDNPEVVRELIMHGANVNATDKGGNSPLYWASLRGHLNTVKELLANDARVNISNHRDETPLHKAVENGYLKIVVQLLNQNPNVNKETYENKTPLYWAVAKGNLDIVHELLNKNAKASIPDENGDTPLFRATVDENLDIVVAILRAPDASVNKANYAGETPLQKASKNGRLDIVKELLKHQIDVDVMDNDDITALGWASHHGHVGVVKSLLEHGAEVDTIDKDGSSPLIWAARFKYIDIVNQLLDKGAELDVADRRGFTALHWASDYGHLDVVQELVAHGSALGLADKTGWTPLHLAAREGHIEIVKLLLDSGAETLVKTQKGQTARVLGNDAIKALVDDVELPINIQRATKRIRQALIDAEKRKLDSLIVASGIAIFRLCLQFEIQLENVLTTGLIVERIVRHILRCGPKNIAPTLISIMNDVKDHFNATITKAKSIRFHVDDIRGQGQIDLVGAEIVRLQDRLVHTAENLHINLNDQVVGIVNDLSDKVSETMAKINHIDNVLEKIANGPKERRIDQYCALEIELKKVMDYFASQVDFHNITHDEDFVSKIESCQHRIREIIPEPNFEFTARESILDSWIISSQDLVFDVSNSSLLGQGGFANVFKGTYQGRAVAVKQFDSILSTDTSDMENEISKEIKKWKNISSEPYILS</sequence>
<evidence type="ECO:0000313" key="7">
    <source>
        <dbReference type="Proteomes" id="UP000481153"/>
    </source>
</evidence>
<dbReference type="PROSITE" id="PS50297">
    <property type="entry name" value="ANK_REP_REGION"/>
    <property type="match status" value="8"/>
</dbReference>
<feature type="repeat" description="ANK" evidence="3">
    <location>
        <begin position="233"/>
        <end position="265"/>
    </location>
</feature>
<feature type="repeat" description="ANK" evidence="3">
    <location>
        <begin position="133"/>
        <end position="165"/>
    </location>
</feature>
<dbReference type="Pfam" id="PF12796">
    <property type="entry name" value="Ank_2"/>
    <property type="match status" value="3"/>
</dbReference>
<feature type="repeat" description="ANK" evidence="3">
    <location>
        <begin position="332"/>
        <end position="364"/>
    </location>
</feature>
<dbReference type="SUPFAM" id="SSF48403">
    <property type="entry name" value="Ankyrin repeat"/>
    <property type="match status" value="1"/>
</dbReference>
<feature type="repeat" description="ANK" evidence="3">
    <location>
        <begin position="299"/>
        <end position="331"/>
    </location>
</feature>
<comment type="caution">
    <text evidence="6">The sequence shown here is derived from an EMBL/GenBank/DDBJ whole genome shotgun (WGS) entry which is preliminary data.</text>
</comment>
<dbReference type="InterPro" id="IPR011009">
    <property type="entry name" value="Kinase-like_dom_sf"/>
</dbReference>
<dbReference type="InterPro" id="IPR002110">
    <property type="entry name" value="Ankyrin_rpt"/>
</dbReference>
<dbReference type="AlphaFoldDB" id="A0A6G0WAZ6"/>
<dbReference type="PANTHER" id="PTHR24171">
    <property type="entry name" value="ANKYRIN REPEAT DOMAIN-CONTAINING PROTEIN 39-RELATED"/>
    <property type="match status" value="1"/>
</dbReference>
<evidence type="ECO:0000256" key="4">
    <source>
        <dbReference type="PROSITE-ProRule" id="PRU10141"/>
    </source>
</evidence>
<keyword evidence="1" id="KW-0677">Repeat</keyword>
<feature type="repeat" description="ANK" evidence="3">
    <location>
        <begin position="200"/>
        <end position="232"/>
    </location>
</feature>
<feature type="domain" description="Protein kinase" evidence="5">
    <location>
        <begin position="635"/>
        <end position="697"/>
    </location>
</feature>
<gene>
    <name evidence="6" type="ORF">Ae201684_017428</name>
</gene>
<dbReference type="Pfam" id="PF00023">
    <property type="entry name" value="Ank"/>
    <property type="match status" value="1"/>
</dbReference>
<keyword evidence="7" id="KW-1185">Reference proteome</keyword>
<dbReference type="PRINTS" id="PR01415">
    <property type="entry name" value="ANKYRIN"/>
</dbReference>
<evidence type="ECO:0000256" key="2">
    <source>
        <dbReference type="ARBA" id="ARBA00023043"/>
    </source>
</evidence>
<dbReference type="InterPro" id="IPR017441">
    <property type="entry name" value="Protein_kinase_ATP_BS"/>
</dbReference>
<keyword evidence="4" id="KW-0547">Nucleotide-binding</keyword>
<dbReference type="InterPro" id="IPR036770">
    <property type="entry name" value="Ankyrin_rpt-contain_sf"/>
</dbReference>
<dbReference type="InterPro" id="IPR000719">
    <property type="entry name" value="Prot_kinase_dom"/>
</dbReference>
<evidence type="ECO:0000256" key="1">
    <source>
        <dbReference type="ARBA" id="ARBA00022737"/>
    </source>
</evidence>
<feature type="repeat" description="ANK" evidence="3">
    <location>
        <begin position="266"/>
        <end position="298"/>
    </location>
</feature>
<dbReference type="Gene3D" id="1.25.40.20">
    <property type="entry name" value="Ankyrin repeat-containing domain"/>
    <property type="match status" value="4"/>
</dbReference>
<dbReference type="EMBL" id="VJMJ01000296">
    <property type="protein sequence ID" value="KAF0723756.1"/>
    <property type="molecule type" value="Genomic_DNA"/>
</dbReference>
<dbReference type="PROSITE" id="PS50088">
    <property type="entry name" value="ANK_REPEAT"/>
    <property type="match status" value="8"/>
</dbReference>
<feature type="repeat" description="ANK" evidence="3">
    <location>
        <begin position="100"/>
        <end position="132"/>
    </location>
</feature>
<feature type="repeat" description="ANK" evidence="3">
    <location>
        <begin position="67"/>
        <end position="99"/>
    </location>
</feature>
<evidence type="ECO:0000256" key="3">
    <source>
        <dbReference type="PROSITE-ProRule" id="PRU00023"/>
    </source>
</evidence>
<protein>
    <recommendedName>
        <fullName evidence="5">Protein kinase domain-containing protein</fullName>
    </recommendedName>
</protein>
<evidence type="ECO:0000313" key="6">
    <source>
        <dbReference type="EMBL" id="KAF0723756.1"/>
    </source>
</evidence>
<dbReference type="Gene3D" id="3.30.200.20">
    <property type="entry name" value="Phosphorylase Kinase, domain 1"/>
    <property type="match status" value="1"/>
</dbReference>
<feature type="binding site" evidence="4">
    <location>
        <position position="662"/>
    </location>
    <ligand>
        <name>ATP</name>
        <dbReference type="ChEBI" id="CHEBI:30616"/>
    </ligand>
</feature>
<keyword evidence="4" id="KW-0067">ATP-binding</keyword>
<organism evidence="6 7">
    <name type="scientific">Aphanomyces euteiches</name>
    <dbReference type="NCBI Taxonomy" id="100861"/>
    <lineage>
        <taxon>Eukaryota</taxon>
        <taxon>Sar</taxon>
        <taxon>Stramenopiles</taxon>
        <taxon>Oomycota</taxon>
        <taxon>Saprolegniomycetes</taxon>
        <taxon>Saprolegniales</taxon>
        <taxon>Verrucalvaceae</taxon>
        <taxon>Aphanomyces</taxon>
    </lineage>
</organism>
<proteinExistence type="predicted"/>
<accession>A0A6G0WAZ6</accession>
<dbReference type="SUPFAM" id="SSF56112">
    <property type="entry name" value="Protein kinase-like (PK-like)"/>
    <property type="match status" value="1"/>
</dbReference>
<dbReference type="Proteomes" id="UP000481153">
    <property type="component" value="Unassembled WGS sequence"/>
</dbReference>
<keyword evidence="2 3" id="KW-0040">ANK repeat</keyword>
<evidence type="ECO:0000259" key="5">
    <source>
        <dbReference type="PROSITE" id="PS50011"/>
    </source>
</evidence>
<dbReference type="VEuPathDB" id="FungiDB:AeMF1_021780"/>
<reference evidence="6 7" key="1">
    <citation type="submission" date="2019-07" db="EMBL/GenBank/DDBJ databases">
        <title>Genomics analysis of Aphanomyces spp. identifies a new class of oomycete effector associated with host adaptation.</title>
        <authorList>
            <person name="Gaulin E."/>
        </authorList>
    </citation>
    <scope>NUCLEOTIDE SEQUENCE [LARGE SCALE GENOMIC DNA]</scope>
    <source>
        <strain evidence="6 7">ATCC 201684</strain>
    </source>
</reference>
<dbReference type="GO" id="GO:0004672">
    <property type="term" value="F:protein kinase activity"/>
    <property type="evidence" value="ECO:0007669"/>
    <property type="project" value="InterPro"/>
</dbReference>
<dbReference type="PROSITE" id="PS00107">
    <property type="entry name" value="PROTEIN_KINASE_ATP"/>
    <property type="match status" value="1"/>
</dbReference>
<dbReference type="SMART" id="SM00248">
    <property type="entry name" value="ANK"/>
    <property type="match status" value="10"/>
</dbReference>